<dbReference type="InterPro" id="IPR053714">
    <property type="entry name" value="Iso_Racemase_Enz_sf"/>
</dbReference>
<dbReference type="PIRSF" id="PIRSF015736">
    <property type="entry name" value="MI"/>
    <property type="match status" value="1"/>
</dbReference>
<keyword evidence="3" id="KW-1185">Reference proteome</keyword>
<dbReference type="PANTHER" id="PTHR40267">
    <property type="entry name" value="BLR3294 PROTEIN"/>
    <property type="match status" value="1"/>
</dbReference>
<accession>A0ABT3SKZ8</accession>
<sequence>MSLSLNAPTRLGLIVPSSNTTMETELPEMFARRTHLTPDERFTFHSSRMRMQHVSAEALLQMDRDSNRCAVELADAQCDAMAYACLVAIMSQGAGAHIDAEDRLTKVAREEGCSAPVLSSAGALLRGLAALGARRISMVTPYVPELSQKVRDYIEDAGVEVVDMVSLGVADNCAVGRLDPVNLPEIAAGLTRTGCDAVVLSACVQMPSLAAIPEAEARLGLPVLSAATATTYDLLTALGRSTVVPDAGHLLSHAFAANTPRSGERRGKGDK</sequence>
<reference evidence="2 3" key="1">
    <citation type="submission" date="2022-11" db="EMBL/GenBank/DDBJ databases">
        <title>Mycobacterium sp. nov.</title>
        <authorList>
            <person name="Papic B."/>
            <person name="Spicic S."/>
            <person name="Duvnjak S."/>
        </authorList>
    </citation>
    <scope>NUCLEOTIDE SEQUENCE [LARGE SCALE GENOMIC DNA]</scope>
    <source>
        <strain evidence="2 3">CVI_P4</strain>
    </source>
</reference>
<feature type="binding site" evidence="1">
    <location>
        <position position="172"/>
    </location>
    <ligand>
        <name>substrate</name>
    </ligand>
</feature>
<evidence type="ECO:0000256" key="1">
    <source>
        <dbReference type="HAMAP-Rule" id="MF_00943"/>
    </source>
</evidence>
<feature type="modified residue" description="S-(2-succinyl)cysteine" evidence="1">
    <location>
        <position position="85"/>
    </location>
</feature>
<dbReference type="Proteomes" id="UP001300745">
    <property type="component" value="Unassembled WGS sequence"/>
</dbReference>
<comment type="catalytic activity">
    <reaction evidence="1">
        <text>maleate = fumarate</text>
        <dbReference type="Rhea" id="RHEA:13169"/>
        <dbReference type="ChEBI" id="CHEBI:29806"/>
        <dbReference type="ChEBI" id="CHEBI:30780"/>
        <dbReference type="EC" id="5.2.1.1"/>
    </reaction>
</comment>
<dbReference type="InterPro" id="IPR026286">
    <property type="entry name" value="MaiA/AMDase"/>
</dbReference>
<dbReference type="PANTHER" id="PTHR40267:SF1">
    <property type="entry name" value="BLR3294 PROTEIN"/>
    <property type="match status" value="1"/>
</dbReference>
<comment type="miscellaneous">
    <text evidence="1">Reaction is initiated by nucleophilic attack of cysteine at the double bond, yielding a covalent succinylcysteine-like intermediate.</text>
</comment>
<comment type="caution">
    <text evidence="2">The sequence shown here is derived from an EMBL/GenBank/DDBJ whole genome shotgun (WGS) entry which is preliminary data.</text>
</comment>
<feature type="binding site" evidence="1">
    <location>
        <begin position="204"/>
        <end position="205"/>
    </location>
    <ligand>
        <name>substrate</name>
    </ligand>
</feature>
<evidence type="ECO:0000313" key="2">
    <source>
        <dbReference type="EMBL" id="MCX2940189.1"/>
    </source>
</evidence>
<proteinExistence type="inferred from homology"/>
<keyword evidence="1" id="KW-0413">Isomerase</keyword>
<dbReference type="Pfam" id="PF17645">
    <property type="entry name" value="Amdase"/>
    <property type="match status" value="1"/>
</dbReference>
<comment type="function">
    <text evidence="1">Catalyzes cis-trans isomerization of the C2-C3 double bond in maleate to yield fumarate.</text>
</comment>
<dbReference type="InterPro" id="IPR028615">
    <property type="entry name" value="Maleate_isomerase"/>
</dbReference>
<feature type="binding site" evidence="1">
    <location>
        <begin position="85"/>
        <end position="87"/>
    </location>
    <ligand>
        <name>substrate</name>
    </ligand>
</feature>
<comment type="subunit">
    <text evidence="1">Homodimer.</text>
</comment>
<gene>
    <name evidence="1" type="primary">maiA</name>
    <name evidence="2" type="ORF">ORI27_26180</name>
</gene>
<name>A0ABT3SKZ8_9MYCO</name>
<feature type="active site" description="Proton donor" evidence="1">
    <location>
        <position position="203"/>
    </location>
</feature>
<dbReference type="Gene3D" id="3.40.50.12500">
    <property type="match status" value="1"/>
</dbReference>
<protein>
    <recommendedName>
        <fullName evidence="1">Maleate isomerase</fullName>
        <ecNumber evidence="1">5.2.1.1</ecNumber>
    </recommendedName>
    <alternativeName>
        <fullName evidence="1">Maleate cis-trans isomerase</fullName>
    </alternativeName>
</protein>
<dbReference type="HAMAP" id="MF_00943">
    <property type="entry name" value="Maleate_isomerase"/>
    <property type="match status" value="1"/>
</dbReference>
<feature type="active site" description="Nucleophile" evidence="1">
    <location>
        <position position="85"/>
    </location>
</feature>
<dbReference type="EMBL" id="JAPJDO010000034">
    <property type="protein sequence ID" value="MCX2940189.1"/>
    <property type="molecule type" value="Genomic_DNA"/>
</dbReference>
<comment type="similarity">
    <text evidence="1">Belongs to the maleate isomerase family.</text>
</comment>
<feature type="binding site" evidence="1">
    <location>
        <position position="19"/>
    </location>
    <ligand>
        <name>substrate</name>
    </ligand>
</feature>
<dbReference type="RefSeq" id="WP_266000011.1">
    <property type="nucleotide sequence ID" value="NZ_JAPJDN010000034.1"/>
</dbReference>
<feature type="binding site" evidence="1">
    <location>
        <position position="142"/>
    </location>
    <ligand>
        <name>substrate</name>
    </ligand>
</feature>
<dbReference type="EC" id="5.2.1.1" evidence="1"/>
<organism evidence="2 3">
    <name type="scientific">Mycobacterium pinniadriaticum</name>
    <dbReference type="NCBI Taxonomy" id="2994102"/>
    <lineage>
        <taxon>Bacteria</taxon>
        <taxon>Bacillati</taxon>
        <taxon>Actinomycetota</taxon>
        <taxon>Actinomycetes</taxon>
        <taxon>Mycobacteriales</taxon>
        <taxon>Mycobacteriaceae</taxon>
        <taxon>Mycobacterium</taxon>
    </lineage>
</organism>
<evidence type="ECO:0000313" key="3">
    <source>
        <dbReference type="Proteomes" id="UP001300745"/>
    </source>
</evidence>